<reference evidence="13" key="1">
    <citation type="submission" date="2021-01" db="EMBL/GenBank/DDBJ databases">
        <title>A chromosome-scale assembly of European eel, Anguilla anguilla.</title>
        <authorList>
            <person name="Henkel C."/>
            <person name="Jong-Raadsen S.A."/>
            <person name="Dufour S."/>
            <person name="Weltzien F.-A."/>
            <person name="Palstra A.P."/>
            <person name="Pelster B."/>
            <person name="Spaink H.P."/>
            <person name="Van Den Thillart G.E."/>
            <person name="Jansen H."/>
            <person name="Zahm M."/>
            <person name="Klopp C."/>
            <person name="Cedric C."/>
            <person name="Louis A."/>
            <person name="Berthelot C."/>
            <person name="Parey E."/>
            <person name="Roest Crollius H."/>
            <person name="Montfort J."/>
            <person name="Robinson-Rechavi M."/>
            <person name="Bucao C."/>
            <person name="Bouchez O."/>
            <person name="Gislard M."/>
            <person name="Lluch J."/>
            <person name="Milhes M."/>
            <person name="Lampietro C."/>
            <person name="Lopez Roques C."/>
            <person name="Donnadieu C."/>
            <person name="Braasch I."/>
            <person name="Desvignes T."/>
            <person name="Postlethwait J."/>
            <person name="Bobe J."/>
            <person name="Guiguen Y."/>
            <person name="Dirks R."/>
        </authorList>
    </citation>
    <scope>NUCLEOTIDE SEQUENCE</scope>
    <source>
        <strain evidence="13">Tag_6206</strain>
        <tissue evidence="13">Liver</tissue>
    </source>
</reference>
<keyword evidence="6" id="KW-0229">DNA integration</keyword>
<dbReference type="GO" id="GO:0046872">
    <property type="term" value="F:metal ion binding"/>
    <property type="evidence" value="ECO:0007669"/>
    <property type="project" value="UniProtKB-KW"/>
</dbReference>
<keyword evidence="4" id="KW-0378">Hydrolase</keyword>
<keyword evidence="8" id="KW-0239">DNA-directed DNA polymerase</keyword>
<dbReference type="Pfam" id="PF17921">
    <property type="entry name" value="Integrase_H2C2"/>
    <property type="match status" value="1"/>
</dbReference>
<dbReference type="Gene3D" id="1.10.340.70">
    <property type="match status" value="1"/>
</dbReference>
<dbReference type="InterPro" id="IPR001584">
    <property type="entry name" value="Integrase_cat-core"/>
</dbReference>
<keyword evidence="3" id="KW-0064">Aspartyl protease</keyword>
<keyword evidence="10" id="KW-0233">DNA recombination</keyword>
<keyword evidence="8" id="KW-0808">Transferase</keyword>
<dbReference type="GO" id="GO:0006310">
    <property type="term" value="P:DNA recombination"/>
    <property type="evidence" value="ECO:0007669"/>
    <property type="project" value="UniProtKB-KW"/>
</dbReference>
<dbReference type="InterPro" id="IPR050951">
    <property type="entry name" value="Retrovirus_Pol_polyprotein"/>
</dbReference>
<evidence type="ECO:0000256" key="8">
    <source>
        <dbReference type="ARBA" id="ARBA00022932"/>
    </source>
</evidence>
<dbReference type="InterPro" id="IPR036397">
    <property type="entry name" value="RNaseH_sf"/>
</dbReference>
<dbReference type="InterPro" id="IPR012337">
    <property type="entry name" value="RNaseH-like_sf"/>
</dbReference>
<dbReference type="GO" id="GO:0003677">
    <property type="term" value="F:DNA binding"/>
    <property type="evidence" value="ECO:0007669"/>
    <property type="project" value="UniProtKB-KW"/>
</dbReference>
<keyword evidence="2" id="KW-0479">Metal-binding</keyword>
<dbReference type="GO" id="GO:0006508">
    <property type="term" value="P:proteolysis"/>
    <property type="evidence" value="ECO:0007669"/>
    <property type="project" value="UniProtKB-KW"/>
</dbReference>
<keyword evidence="1" id="KW-0645">Protease</keyword>
<dbReference type="EMBL" id="JAFIRN010000019">
    <property type="protein sequence ID" value="KAG5830260.1"/>
    <property type="molecule type" value="Genomic_DNA"/>
</dbReference>
<dbReference type="GO" id="GO:0003964">
    <property type="term" value="F:RNA-directed DNA polymerase activity"/>
    <property type="evidence" value="ECO:0007669"/>
    <property type="project" value="UniProtKB-KW"/>
</dbReference>
<evidence type="ECO:0000256" key="3">
    <source>
        <dbReference type="ARBA" id="ARBA00022750"/>
    </source>
</evidence>
<keyword evidence="5" id="KW-0460">Magnesium</keyword>
<sequence>ETILPANCLVAAVGWEVESAVRRALQREPPPSNVPPNLLFVPKSVRSQVLQWGHSSQLTCHPGVRRTRAFILQRFWWPAMEEEIKRFVAACQVCARNKSANTPPAGLLRPLPVPRRPWSHLALDFVTGLPPSQGNTTILTVIHGLPTDIVSDRGPQFISCFWREFCRLIGASASLSSGYHPQTNGQTERANQDLERMLRCIASHNPSSWSERLAWAEYAHNSLPVAASGLSPFQCCLGYQPPLFPSQEEEASVPSVQAFIQRCRRTWRQARAALLRSGDRMRRAADRRRTTAPRYRRGQRVWLSTRDIPLRESSRKLAPRFIGPYLISRVINPSVVRLKLPGSLRRVHPSFHVSRIKPVHQDPRVPPPPH</sequence>
<accession>A0A9D3LK48</accession>
<feature type="non-terminal residue" evidence="13">
    <location>
        <position position="370"/>
    </location>
</feature>
<name>A0A9D3LK48_ANGAN</name>
<dbReference type="GO" id="GO:0003887">
    <property type="term" value="F:DNA-directed DNA polymerase activity"/>
    <property type="evidence" value="ECO:0007669"/>
    <property type="project" value="UniProtKB-KW"/>
</dbReference>
<evidence type="ECO:0000256" key="10">
    <source>
        <dbReference type="ARBA" id="ARBA00023172"/>
    </source>
</evidence>
<dbReference type="Pfam" id="PF24626">
    <property type="entry name" value="SH3_Tf2-1"/>
    <property type="match status" value="1"/>
</dbReference>
<dbReference type="Proteomes" id="UP001044222">
    <property type="component" value="Chromosome 19"/>
</dbReference>
<dbReference type="InterPro" id="IPR056924">
    <property type="entry name" value="SH3_Tf2-1"/>
</dbReference>
<dbReference type="AlphaFoldDB" id="A0A9D3LK48"/>
<keyword evidence="7" id="KW-0695">RNA-directed DNA polymerase</keyword>
<dbReference type="Gene3D" id="3.30.420.10">
    <property type="entry name" value="Ribonuclease H-like superfamily/Ribonuclease H"/>
    <property type="match status" value="1"/>
</dbReference>
<evidence type="ECO:0000256" key="4">
    <source>
        <dbReference type="ARBA" id="ARBA00022801"/>
    </source>
</evidence>
<feature type="domain" description="Integrase catalytic" evidence="12">
    <location>
        <begin position="139"/>
        <end position="240"/>
    </location>
</feature>
<evidence type="ECO:0000256" key="7">
    <source>
        <dbReference type="ARBA" id="ARBA00022918"/>
    </source>
</evidence>
<dbReference type="GO" id="GO:0004190">
    <property type="term" value="F:aspartic-type endopeptidase activity"/>
    <property type="evidence" value="ECO:0007669"/>
    <property type="project" value="UniProtKB-KW"/>
</dbReference>
<dbReference type="SUPFAM" id="SSF53098">
    <property type="entry name" value="Ribonuclease H-like"/>
    <property type="match status" value="1"/>
</dbReference>
<proteinExistence type="predicted"/>
<dbReference type="PANTHER" id="PTHR37984:SF5">
    <property type="entry name" value="PROTEIN NYNRIN-LIKE"/>
    <property type="match status" value="1"/>
</dbReference>
<keyword evidence="8" id="KW-0548">Nucleotidyltransferase</keyword>
<evidence type="ECO:0000256" key="6">
    <source>
        <dbReference type="ARBA" id="ARBA00022908"/>
    </source>
</evidence>
<comment type="caution">
    <text evidence="13">The sequence shown here is derived from an EMBL/GenBank/DDBJ whole genome shotgun (WGS) entry which is preliminary data.</text>
</comment>
<dbReference type="InterPro" id="IPR041588">
    <property type="entry name" value="Integrase_H2C2"/>
</dbReference>
<evidence type="ECO:0000313" key="14">
    <source>
        <dbReference type="Proteomes" id="UP001044222"/>
    </source>
</evidence>
<keyword evidence="9" id="KW-0238">DNA-binding</keyword>
<evidence type="ECO:0000256" key="2">
    <source>
        <dbReference type="ARBA" id="ARBA00022723"/>
    </source>
</evidence>
<gene>
    <name evidence="13" type="ORF">ANANG_G00308310</name>
</gene>
<evidence type="ECO:0000259" key="12">
    <source>
        <dbReference type="PROSITE" id="PS50994"/>
    </source>
</evidence>
<dbReference type="FunFam" id="1.10.340.70:FF:000001">
    <property type="entry name" value="Retrovirus-related Pol polyprotein from transposon gypsy-like Protein"/>
    <property type="match status" value="1"/>
</dbReference>
<evidence type="ECO:0000256" key="5">
    <source>
        <dbReference type="ARBA" id="ARBA00022842"/>
    </source>
</evidence>
<evidence type="ECO:0000256" key="9">
    <source>
        <dbReference type="ARBA" id="ARBA00023125"/>
    </source>
</evidence>
<dbReference type="PROSITE" id="PS50994">
    <property type="entry name" value="INTEGRASE"/>
    <property type="match status" value="1"/>
</dbReference>
<protein>
    <recommendedName>
        <fullName evidence="11">Gypsy retrotransposon integrase-like protein 1</fullName>
    </recommendedName>
</protein>
<dbReference type="GO" id="GO:0015074">
    <property type="term" value="P:DNA integration"/>
    <property type="evidence" value="ECO:0007669"/>
    <property type="project" value="UniProtKB-KW"/>
</dbReference>
<evidence type="ECO:0000256" key="1">
    <source>
        <dbReference type="ARBA" id="ARBA00022670"/>
    </source>
</evidence>
<keyword evidence="14" id="KW-1185">Reference proteome</keyword>
<evidence type="ECO:0000256" key="11">
    <source>
        <dbReference type="ARBA" id="ARBA00039658"/>
    </source>
</evidence>
<dbReference type="PANTHER" id="PTHR37984">
    <property type="entry name" value="PROTEIN CBG26694"/>
    <property type="match status" value="1"/>
</dbReference>
<evidence type="ECO:0000313" key="13">
    <source>
        <dbReference type="EMBL" id="KAG5830260.1"/>
    </source>
</evidence>
<organism evidence="13 14">
    <name type="scientific">Anguilla anguilla</name>
    <name type="common">European freshwater eel</name>
    <name type="synonym">Muraena anguilla</name>
    <dbReference type="NCBI Taxonomy" id="7936"/>
    <lineage>
        <taxon>Eukaryota</taxon>
        <taxon>Metazoa</taxon>
        <taxon>Chordata</taxon>
        <taxon>Craniata</taxon>
        <taxon>Vertebrata</taxon>
        <taxon>Euteleostomi</taxon>
        <taxon>Actinopterygii</taxon>
        <taxon>Neopterygii</taxon>
        <taxon>Teleostei</taxon>
        <taxon>Anguilliformes</taxon>
        <taxon>Anguillidae</taxon>
        <taxon>Anguilla</taxon>
    </lineage>
</organism>
<feature type="non-terminal residue" evidence="13">
    <location>
        <position position="1"/>
    </location>
</feature>